<accession>A0ABQ0MDJ9</accession>
<feature type="compositionally biased region" description="Polar residues" evidence="1">
    <location>
        <begin position="1"/>
        <end position="11"/>
    </location>
</feature>
<evidence type="ECO:0000256" key="1">
    <source>
        <dbReference type="SAM" id="MobiDB-lite"/>
    </source>
</evidence>
<protein>
    <submittedName>
        <fullName evidence="2">Uncharacterized protein</fullName>
    </submittedName>
</protein>
<sequence length="144" mass="15239">MSTCVTNSAGNPPSDAPGSNPASTEGTDGKAGKGKGRKGSKKNDKVLHRILSTFLTHTIMQDTPADRLICNPQYPATPMSAETFIENLGFPAPCKIPAGPTAGRPIKLTKDQQRALRKDISLGQNMAGLEGLAPDRDIQDKQKA</sequence>
<evidence type="ECO:0000313" key="3">
    <source>
        <dbReference type="Proteomes" id="UP000815677"/>
    </source>
</evidence>
<evidence type="ECO:0000313" key="2">
    <source>
        <dbReference type="EMBL" id="GAT61384.1"/>
    </source>
</evidence>
<proteinExistence type="predicted"/>
<name>A0ABQ0MDJ9_MYCCL</name>
<reference evidence="2" key="1">
    <citation type="submission" date="2014-09" db="EMBL/GenBank/DDBJ databases">
        <title>Genome sequence of the luminous mushroom Mycena chlorophos for searching fungal bioluminescence genes.</title>
        <authorList>
            <person name="Tanaka Y."/>
            <person name="Kasuga D."/>
            <person name="Oba Y."/>
            <person name="Hase S."/>
            <person name="Sato K."/>
            <person name="Oba Y."/>
            <person name="Sakakibara Y."/>
        </authorList>
    </citation>
    <scope>NUCLEOTIDE SEQUENCE</scope>
</reference>
<organism evidence="2 3">
    <name type="scientific">Mycena chlorophos</name>
    <name type="common">Agaric fungus</name>
    <name type="synonym">Agaricus chlorophos</name>
    <dbReference type="NCBI Taxonomy" id="658473"/>
    <lineage>
        <taxon>Eukaryota</taxon>
        <taxon>Fungi</taxon>
        <taxon>Dikarya</taxon>
        <taxon>Basidiomycota</taxon>
        <taxon>Agaricomycotina</taxon>
        <taxon>Agaricomycetes</taxon>
        <taxon>Agaricomycetidae</taxon>
        <taxon>Agaricales</taxon>
        <taxon>Marasmiineae</taxon>
        <taxon>Mycenaceae</taxon>
        <taxon>Mycena</taxon>
    </lineage>
</organism>
<dbReference type="Proteomes" id="UP000815677">
    <property type="component" value="Unassembled WGS sequence"/>
</dbReference>
<keyword evidence="3" id="KW-1185">Reference proteome</keyword>
<dbReference type="EMBL" id="DF850023">
    <property type="protein sequence ID" value="GAT61384.1"/>
    <property type="molecule type" value="Genomic_DNA"/>
</dbReference>
<gene>
    <name evidence="2" type="ORF">MCHLO_17408</name>
</gene>
<feature type="region of interest" description="Disordered" evidence="1">
    <location>
        <begin position="1"/>
        <end position="44"/>
    </location>
</feature>